<dbReference type="Proteomes" id="UP000188836">
    <property type="component" value="Unassembled WGS sequence"/>
</dbReference>
<feature type="compositionally biased region" description="Polar residues" evidence="1">
    <location>
        <begin position="137"/>
        <end position="154"/>
    </location>
</feature>
<dbReference type="EMBL" id="MUMY01000001">
    <property type="protein sequence ID" value="ONM50667.1"/>
    <property type="molecule type" value="Genomic_DNA"/>
</dbReference>
<comment type="caution">
    <text evidence="3">The sequence shown here is derived from an EMBL/GenBank/DDBJ whole genome shotgun (WGS) entry which is preliminary data.</text>
</comment>
<feature type="compositionally biased region" description="Low complexity" evidence="1">
    <location>
        <begin position="189"/>
        <end position="255"/>
    </location>
</feature>
<feature type="compositionally biased region" description="Polar residues" evidence="1">
    <location>
        <begin position="273"/>
        <end position="306"/>
    </location>
</feature>
<keyword evidence="4" id="KW-1185">Reference proteome</keyword>
<sequence length="529" mass="55388">MSAPCRTRYPKPHVAEALVNVLVIVGVSLIAIGLLVIVFMVFRKPAPARREHVTVAELQARLADEHHLDDEQTQRIVAEEPETPETEAQPTPEQSGGNRPGSTPLAEPASSAAAPTGPESAETPRSERDTPTEKDANQSQPTPRDSGSSNAQPDNSPPLPPLPVRRPGARYPITEPGPTDHPDDPPPTAATRPAAPDTTTPTPGKRRPTSPSRPNSEPEPSTETAPPTESNAPTKSTGPTGTPRRTTPPTATTSTDHPLPSGTTGARAPQQPDPTSTAGPNSTAGSDSTAEPGSAARPNSSAQPGSTAGPAATTRPYSFAGIESTTGPEPVNGSKSAARRTGPAQSGRSRSNREAPVTKPSEPRRTVSATETETSTDSTSTRETKPSGSANRTAPIESPASAGYSSSRKSGKLTTGEPRRTKPPVTATDQPGTAPQRPDQQGATTPRPEDNAVARPETTSVSRLQGTAPPRSEGTAESRPEEPTAPRPQGVSAPRPRTFDNLNPAPDSRPANLLRRIRRRIQNSRIRNN</sequence>
<evidence type="ECO:0000256" key="1">
    <source>
        <dbReference type="SAM" id="MobiDB-lite"/>
    </source>
</evidence>
<keyword evidence="2" id="KW-0812">Transmembrane</keyword>
<feature type="compositionally biased region" description="Basic and acidic residues" evidence="1">
    <location>
        <begin position="474"/>
        <end position="484"/>
    </location>
</feature>
<feature type="region of interest" description="Disordered" evidence="1">
    <location>
        <begin position="76"/>
        <end position="529"/>
    </location>
</feature>
<dbReference type="STRING" id="1538463.B0T36_00260"/>
<protein>
    <submittedName>
        <fullName evidence="3">Uncharacterized protein</fullName>
    </submittedName>
</protein>
<keyword evidence="2" id="KW-1133">Transmembrane helix</keyword>
<feature type="compositionally biased region" description="Pro residues" evidence="1">
    <location>
        <begin position="155"/>
        <end position="164"/>
    </location>
</feature>
<feature type="compositionally biased region" description="Low complexity" evidence="1">
    <location>
        <begin position="102"/>
        <end position="121"/>
    </location>
</feature>
<name>A0A1V2TMB2_9NOCA</name>
<feature type="compositionally biased region" description="Low complexity" evidence="1">
    <location>
        <begin position="366"/>
        <end position="379"/>
    </location>
</feature>
<accession>A0A1V2TMB2</accession>
<organism evidence="3 4">
    <name type="scientific">Nocardia donostiensis</name>
    <dbReference type="NCBI Taxonomy" id="1538463"/>
    <lineage>
        <taxon>Bacteria</taxon>
        <taxon>Bacillati</taxon>
        <taxon>Actinomycetota</taxon>
        <taxon>Actinomycetes</taxon>
        <taxon>Mycobacteriales</taxon>
        <taxon>Nocardiaceae</taxon>
        <taxon>Nocardia</taxon>
    </lineage>
</organism>
<gene>
    <name evidence="3" type="ORF">B0T46_01925</name>
</gene>
<evidence type="ECO:0000313" key="4">
    <source>
        <dbReference type="Proteomes" id="UP000188836"/>
    </source>
</evidence>
<feature type="transmembrane region" description="Helical" evidence="2">
    <location>
        <begin position="17"/>
        <end position="42"/>
    </location>
</feature>
<feature type="compositionally biased region" description="Basic and acidic residues" evidence="1">
    <location>
        <begin position="122"/>
        <end position="136"/>
    </location>
</feature>
<keyword evidence="2" id="KW-0472">Membrane</keyword>
<dbReference type="AlphaFoldDB" id="A0A1V2TMB2"/>
<feature type="compositionally biased region" description="Polar residues" evidence="1">
    <location>
        <begin position="427"/>
        <end position="444"/>
    </location>
</feature>
<proteinExistence type="predicted"/>
<feature type="compositionally biased region" description="Basic residues" evidence="1">
    <location>
        <begin position="515"/>
        <end position="529"/>
    </location>
</feature>
<reference evidence="3 4" key="1">
    <citation type="journal article" date="2016" name="Antonie Van Leeuwenhoek">
        <title>Nocardia donostiensis sp. nov., isolated from human respiratory specimens.</title>
        <authorList>
            <person name="Ercibengoa M."/>
            <person name="Bell M."/>
            <person name="Marimon J.M."/>
            <person name="Humrighouse B."/>
            <person name="Klenk H.P."/>
            <person name="Potter G."/>
            <person name="Perez-Trallero E."/>
        </authorList>
    </citation>
    <scope>NUCLEOTIDE SEQUENCE [LARGE SCALE GENOMIC DNA]</scope>
    <source>
        <strain evidence="3 4">X1655</strain>
    </source>
</reference>
<evidence type="ECO:0000313" key="3">
    <source>
        <dbReference type="EMBL" id="ONM50667.1"/>
    </source>
</evidence>
<evidence type="ECO:0000256" key="2">
    <source>
        <dbReference type="SAM" id="Phobius"/>
    </source>
</evidence>